<dbReference type="AlphaFoldDB" id="A0A6H3NWL4"/>
<keyword evidence="3" id="KW-1185">Reference proteome</keyword>
<evidence type="ECO:0000313" key="2">
    <source>
        <dbReference type="EMBL" id="TGN14021.1"/>
    </source>
</evidence>
<evidence type="ECO:0000256" key="1">
    <source>
        <dbReference type="SAM" id="Phobius"/>
    </source>
</evidence>
<sequence>MTININKLQSFFSAIENDSIETRVYDGAEKNLIIIFKYPNAFRPNTIFEDQNLETIIRFRISEKENSIASSLKKITIEINFWKRLLGENLGKYSDTFQKRENEKYPLNMNITDFYYDSFSNQIFLDDSPKNAQNLIQYLLNYHFRNTKLISGLTIRYKFYKKKKLTELYRTLLDMSLFLEYIFFGSKTTIIQERNKRNFDILDQRKSEAKKEKEEGREIEILGISGMKIKLWDLSSYSFLQILIFLISNHFNFSIFKEIYNSTLLSLFYVILTFNLYSLLIRRLINRLSNFLWKNYTKNAFKIIEF</sequence>
<reference evidence="2" key="1">
    <citation type="journal article" date="2019" name="PLoS Negl. Trop. Dis.">
        <title>Revisiting the worldwide diversity of Leptospira species in the environment.</title>
        <authorList>
            <person name="Vincent A.T."/>
            <person name="Schiettekatte O."/>
            <person name="Bourhy P."/>
            <person name="Veyrier F.J."/>
            <person name="Picardeau M."/>
        </authorList>
    </citation>
    <scope>NUCLEOTIDE SEQUENCE [LARGE SCALE GENOMIC DNA]</scope>
    <source>
        <strain evidence="2">201601109</strain>
    </source>
</reference>
<protein>
    <submittedName>
        <fullName evidence="2">Uncharacterized protein</fullName>
    </submittedName>
</protein>
<feature type="transmembrane region" description="Helical" evidence="1">
    <location>
        <begin position="259"/>
        <end position="280"/>
    </location>
</feature>
<accession>A0A6H3NWL4</accession>
<dbReference type="Proteomes" id="UP000297649">
    <property type="component" value="Unassembled WGS sequence"/>
</dbReference>
<keyword evidence="1" id="KW-0472">Membrane</keyword>
<dbReference type="OrthoDB" id="9971603at2"/>
<name>A0A6H3NWL4_9LEPT</name>
<gene>
    <name evidence="2" type="ORF">EHR08_10260</name>
</gene>
<proteinExistence type="predicted"/>
<comment type="caution">
    <text evidence="2">The sequence shown here is derived from an EMBL/GenBank/DDBJ whole genome shotgun (WGS) entry which is preliminary data.</text>
</comment>
<dbReference type="RefSeq" id="WP_135743551.1">
    <property type="nucleotide sequence ID" value="NZ_JAIZBL010000008.1"/>
</dbReference>
<dbReference type="EMBL" id="RQHU01000006">
    <property type="protein sequence ID" value="TGN14021.1"/>
    <property type="molecule type" value="Genomic_DNA"/>
</dbReference>
<evidence type="ECO:0000313" key="3">
    <source>
        <dbReference type="Proteomes" id="UP000297649"/>
    </source>
</evidence>
<keyword evidence="1" id="KW-1133">Transmembrane helix</keyword>
<organism evidence="2 3">
    <name type="scientific">Leptospira bandrabouensis</name>
    <dbReference type="NCBI Taxonomy" id="2484903"/>
    <lineage>
        <taxon>Bacteria</taxon>
        <taxon>Pseudomonadati</taxon>
        <taxon>Spirochaetota</taxon>
        <taxon>Spirochaetia</taxon>
        <taxon>Leptospirales</taxon>
        <taxon>Leptospiraceae</taxon>
        <taxon>Leptospira</taxon>
    </lineage>
</organism>
<keyword evidence="1" id="KW-0812">Transmembrane</keyword>